<dbReference type="AlphaFoldDB" id="A0A7J7GJZ6"/>
<keyword evidence="3" id="KW-1185">Reference proteome</keyword>
<evidence type="ECO:0000313" key="3">
    <source>
        <dbReference type="Proteomes" id="UP000593564"/>
    </source>
</evidence>
<comment type="caution">
    <text evidence="2">The sequence shown here is derived from an EMBL/GenBank/DDBJ whole genome shotgun (WGS) entry which is preliminary data.</text>
</comment>
<evidence type="ECO:0000256" key="1">
    <source>
        <dbReference type="SAM" id="MobiDB-lite"/>
    </source>
</evidence>
<organism evidence="2 3">
    <name type="scientific">Camellia sinensis</name>
    <name type="common">Tea plant</name>
    <name type="synonym">Thea sinensis</name>
    <dbReference type="NCBI Taxonomy" id="4442"/>
    <lineage>
        <taxon>Eukaryota</taxon>
        <taxon>Viridiplantae</taxon>
        <taxon>Streptophyta</taxon>
        <taxon>Embryophyta</taxon>
        <taxon>Tracheophyta</taxon>
        <taxon>Spermatophyta</taxon>
        <taxon>Magnoliopsida</taxon>
        <taxon>eudicotyledons</taxon>
        <taxon>Gunneridae</taxon>
        <taxon>Pentapetalae</taxon>
        <taxon>asterids</taxon>
        <taxon>Ericales</taxon>
        <taxon>Theaceae</taxon>
        <taxon>Camellia</taxon>
    </lineage>
</organism>
<evidence type="ECO:0000313" key="2">
    <source>
        <dbReference type="EMBL" id="KAF5939746.1"/>
    </source>
</evidence>
<feature type="region of interest" description="Disordered" evidence="1">
    <location>
        <begin position="41"/>
        <end position="66"/>
    </location>
</feature>
<name>A0A7J7GJZ6_CAMSI</name>
<protein>
    <submittedName>
        <fullName evidence="2">Uncharacterized protein</fullName>
    </submittedName>
</protein>
<dbReference type="EMBL" id="JACBKZ010000011">
    <property type="protein sequence ID" value="KAF5939746.1"/>
    <property type="molecule type" value="Genomic_DNA"/>
</dbReference>
<sequence>MASCAVSKSHIFCDSKLCHRKNYKICDIGYDQSDVVMSKRRKTGSGAGKDNISDAPNGSTHHKKSVVEKGLSHSPSNLVFGYLNLFSDGVNFNVTCNISAQFYRWDGFGKFFPPLWISWWVVNNSVSACT</sequence>
<gene>
    <name evidence="2" type="ORF">HYC85_024005</name>
</gene>
<dbReference type="Proteomes" id="UP000593564">
    <property type="component" value="Unassembled WGS sequence"/>
</dbReference>
<proteinExistence type="predicted"/>
<accession>A0A7J7GJZ6</accession>
<reference evidence="3" key="1">
    <citation type="journal article" date="2020" name="Nat. Commun.">
        <title>Genome assembly of wild tea tree DASZ reveals pedigree and selection history of tea varieties.</title>
        <authorList>
            <person name="Zhang W."/>
            <person name="Zhang Y."/>
            <person name="Qiu H."/>
            <person name="Guo Y."/>
            <person name="Wan H."/>
            <person name="Zhang X."/>
            <person name="Scossa F."/>
            <person name="Alseekh S."/>
            <person name="Zhang Q."/>
            <person name="Wang P."/>
            <person name="Xu L."/>
            <person name="Schmidt M.H."/>
            <person name="Jia X."/>
            <person name="Li D."/>
            <person name="Zhu A."/>
            <person name="Guo F."/>
            <person name="Chen W."/>
            <person name="Ni D."/>
            <person name="Usadel B."/>
            <person name="Fernie A.R."/>
            <person name="Wen W."/>
        </authorList>
    </citation>
    <scope>NUCLEOTIDE SEQUENCE [LARGE SCALE GENOMIC DNA]</scope>
    <source>
        <strain evidence="3">cv. G240</strain>
    </source>
</reference>
<reference evidence="2 3" key="2">
    <citation type="submission" date="2020-07" db="EMBL/GenBank/DDBJ databases">
        <title>Genome assembly of wild tea tree DASZ reveals pedigree and selection history of tea varieties.</title>
        <authorList>
            <person name="Zhang W."/>
        </authorList>
    </citation>
    <scope>NUCLEOTIDE SEQUENCE [LARGE SCALE GENOMIC DNA]</scope>
    <source>
        <strain evidence="3">cv. G240</strain>
        <tissue evidence="2">Leaf</tissue>
    </source>
</reference>